<evidence type="ECO:0000256" key="7">
    <source>
        <dbReference type="ARBA" id="ARBA00022968"/>
    </source>
</evidence>
<evidence type="ECO:0000256" key="9">
    <source>
        <dbReference type="ARBA" id="ARBA00023034"/>
    </source>
</evidence>
<evidence type="ECO:0000256" key="10">
    <source>
        <dbReference type="ARBA" id="ARBA00023136"/>
    </source>
</evidence>
<feature type="transmembrane region" description="Helical" evidence="12">
    <location>
        <begin position="12"/>
        <end position="32"/>
    </location>
</feature>
<dbReference type="PANTHER" id="PTHR48438">
    <property type="entry name" value="ALPHA-(1,3)-FUCOSYLTRANSFERASE C-RELATED"/>
    <property type="match status" value="1"/>
</dbReference>
<proteinExistence type="inferred from homology"/>
<evidence type="ECO:0000259" key="15">
    <source>
        <dbReference type="Pfam" id="PF17039"/>
    </source>
</evidence>
<keyword evidence="9 12" id="KW-0333">Golgi apparatus</keyword>
<evidence type="ECO:0000259" key="14">
    <source>
        <dbReference type="Pfam" id="PF00852"/>
    </source>
</evidence>
<evidence type="ECO:0000256" key="3">
    <source>
        <dbReference type="ARBA" id="ARBA00008919"/>
    </source>
</evidence>
<evidence type="ECO:0000256" key="4">
    <source>
        <dbReference type="ARBA" id="ARBA00022676"/>
    </source>
</evidence>
<dbReference type="STRING" id="1611254.A0A2G5V1I0"/>
<dbReference type="InterPro" id="IPR055270">
    <property type="entry name" value="Glyco_tran_10_C"/>
</dbReference>
<evidence type="ECO:0000313" key="17">
    <source>
        <dbReference type="Proteomes" id="UP000230233"/>
    </source>
</evidence>
<feature type="region of interest" description="Disordered" evidence="13">
    <location>
        <begin position="45"/>
        <end position="64"/>
    </location>
</feature>
<evidence type="ECO:0000256" key="8">
    <source>
        <dbReference type="ARBA" id="ARBA00022989"/>
    </source>
</evidence>
<evidence type="ECO:0000256" key="12">
    <source>
        <dbReference type="RuleBase" id="RU003832"/>
    </source>
</evidence>
<dbReference type="EC" id="2.4.1.-" evidence="12"/>
<dbReference type="PANTHER" id="PTHR48438:SF1">
    <property type="entry name" value="ALPHA-(1,3)-FUCOSYLTRANSFERASE C-RELATED"/>
    <property type="match status" value="1"/>
</dbReference>
<name>A0A2G5V1I0_9PELO</name>
<sequence length="424" mass="49091">MTLRNVKIFFARWKYLMFACCVTYLLVVYAPLPNSNQKNWREGEIELSNEHETERTEDKKEDKEVDKNKIFKFNPVGKEPFDVEEILTSSDIKVAERMNANVKPGEKRVILSWNAGHSPENLQGCPDWNCEFTQVRSRVNEAAAVLIAHNDPDFKPTPDQYVVYFSQESPANSGISLPRTDFVNMTLGFRHDTPAGSPYGYSVKLGPKSRLEGPVVDASLVKGKSKGAAWFVSHCQTNSRREEFVRRLQKHIQIDIYGGCGPMKCPRGNKKCDTMLDTDYHFYVTFENSICQDYVTEKLWKSGYQNTIIPLVLKRKLVEPFVPPNSFIAVDDFKSVKEMGDHLNYLMSNNTAYMEYFDWRRDYKVIFLDGSHHDVLERPWGFCQVCRMAWTDPRQRVVIPNWDVYWRQSCEKDGELVKSIPDVL</sequence>
<dbReference type="GO" id="GO:0008417">
    <property type="term" value="F:fucosyltransferase activity"/>
    <property type="evidence" value="ECO:0007669"/>
    <property type="project" value="InterPro"/>
</dbReference>
<evidence type="ECO:0000256" key="11">
    <source>
        <dbReference type="ARBA" id="ARBA00023180"/>
    </source>
</evidence>
<evidence type="ECO:0000313" key="16">
    <source>
        <dbReference type="EMBL" id="PIC45643.1"/>
    </source>
</evidence>
<dbReference type="FunFam" id="3.40.50.11660:FF:000015">
    <property type="entry name" value="Predicted protein"/>
    <property type="match status" value="1"/>
</dbReference>
<dbReference type="InterPro" id="IPR031481">
    <property type="entry name" value="Glyco_tran_10_N"/>
</dbReference>
<evidence type="ECO:0000256" key="1">
    <source>
        <dbReference type="ARBA" id="ARBA00004447"/>
    </source>
</evidence>
<keyword evidence="5 12" id="KW-0808">Transferase</keyword>
<dbReference type="InterPro" id="IPR038577">
    <property type="entry name" value="GT10-like_C_sf"/>
</dbReference>
<keyword evidence="7" id="KW-0735">Signal-anchor</keyword>
<dbReference type="EMBL" id="PDUG01000002">
    <property type="protein sequence ID" value="PIC45643.1"/>
    <property type="molecule type" value="Genomic_DNA"/>
</dbReference>
<dbReference type="AlphaFoldDB" id="A0A2G5V1I0"/>
<protein>
    <recommendedName>
        <fullName evidence="12">Fucosyltransferase</fullName>
        <ecNumber evidence="12">2.4.1.-</ecNumber>
    </recommendedName>
</protein>
<evidence type="ECO:0000256" key="6">
    <source>
        <dbReference type="ARBA" id="ARBA00022692"/>
    </source>
</evidence>
<keyword evidence="10 12" id="KW-0472">Membrane</keyword>
<feature type="domain" description="Fucosyltransferase C-terminal" evidence="14">
    <location>
        <begin position="222"/>
        <end position="398"/>
    </location>
</feature>
<evidence type="ECO:0000256" key="2">
    <source>
        <dbReference type="ARBA" id="ARBA00004922"/>
    </source>
</evidence>
<comment type="caution">
    <text evidence="16">The sequence shown here is derived from an EMBL/GenBank/DDBJ whole genome shotgun (WGS) entry which is preliminary data.</text>
</comment>
<dbReference type="SUPFAM" id="SSF53756">
    <property type="entry name" value="UDP-Glycosyltransferase/glycogen phosphorylase"/>
    <property type="match status" value="1"/>
</dbReference>
<dbReference type="Gene3D" id="3.40.50.11660">
    <property type="entry name" value="Glycosyl transferase family 10, C-terminal domain"/>
    <property type="match status" value="1"/>
</dbReference>
<comment type="subcellular location">
    <subcellularLocation>
        <location evidence="1 12">Golgi apparatus</location>
        <location evidence="1 12">Golgi stack membrane</location>
        <topology evidence="1 12">Single-pass type II membrane protein</topology>
    </subcellularLocation>
</comment>
<reference evidence="17" key="1">
    <citation type="submission" date="2017-10" db="EMBL/GenBank/DDBJ databases">
        <title>Rapid genome shrinkage in a self-fertile nematode reveals novel sperm competition proteins.</title>
        <authorList>
            <person name="Yin D."/>
            <person name="Schwarz E.M."/>
            <person name="Thomas C.G."/>
            <person name="Felde R.L."/>
            <person name="Korf I.F."/>
            <person name="Cutter A.D."/>
            <person name="Schartner C.M."/>
            <person name="Ralston E.J."/>
            <person name="Meyer B.J."/>
            <person name="Haag E.S."/>
        </authorList>
    </citation>
    <scope>NUCLEOTIDE SEQUENCE [LARGE SCALE GENOMIC DNA]</scope>
    <source>
        <strain evidence="17">JU1422</strain>
    </source>
</reference>
<dbReference type="UniPathway" id="UPA00378"/>
<comment type="pathway">
    <text evidence="2">Protein modification; protein glycosylation.</text>
</comment>
<dbReference type="Pfam" id="PF17039">
    <property type="entry name" value="Glyco_tran_10_N"/>
    <property type="match status" value="1"/>
</dbReference>
<feature type="domain" description="Fucosyltransferase N-terminal" evidence="15">
    <location>
        <begin position="106"/>
        <end position="200"/>
    </location>
</feature>
<dbReference type="GO" id="GO:0032580">
    <property type="term" value="C:Golgi cisterna membrane"/>
    <property type="evidence" value="ECO:0007669"/>
    <property type="project" value="UniProtKB-SubCell"/>
</dbReference>
<evidence type="ECO:0000256" key="13">
    <source>
        <dbReference type="SAM" id="MobiDB-lite"/>
    </source>
</evidence>
<keyword evidence="17" id="KW-1185">Reference proteome</keyword>
<keyword evidence="4 12" id="KW-0328">Glycosyltransferase</keyword>
<gene>
    <name evidence="16" type="primary">Cni-fut-1</name>
    <name evidence="16" type="synonym">Cnig_chr_II.g5600</name>
    <name evidence="16" type="ORF">B9Z55_005600</name>
</gene>
<keyword evidence="8 12" id="KW-1133">Transmembrane helix</keyword>
<dbReference type="OrthoDB" id="427096at2759"/>
<dbReference type="InterPro" id="IPR001503">
    <property type="entry name" value="Glyco_trans_10"/>
</dbReference>
<keyword evidence="6 12" id="KW-0812">Transmembrane</keyword>
<dbReference type="Pfam" id="PF00852">
    <property type="entry name" value="Glyco_transf_10"/>
    <property type="match status" value="1"/>
</dbReference>
<keyword evidence="11" id="KW-0325">Glycoprotein</keyword>
<dbReference type="Proteomes" id="UP000230233">
    <property type="component" value="Chromosome II"/>
</dbReference>
<comment type="similarity">
    <text evidence="3 12">Belongs to the glycosyltransferase 10 family.</text>
</comment>
<accession>A0A2G5V1I0</accession>
<evidence type="ECO:0000256" key="5">
    <source>
        <dbReference type="ARBA" id="ARBA00022679"/>
    </source>
</evidence>
<organism evidence="16 17">
    <name type="scientific">Caenorhabditis nigoni</name>
    <dbReference type="NCBI Taxonomy" id="1611254"/>
    <lineage>
        <taxon>Eukaryota</taxon>
        <taxon>Metazoa</taxon>
        <taxon>Ecdysozoa</taxon>
        <taxon>Nematoda</taxon>
        <taxon>Chromadorea</taxon>
        <taxon>Rhabditida</taxon>
        <taxon>Rhabditina</taxon>
        <taxon>Rhabditomorpha</taxon>
        <taxon>Rhabditoidea</taxon>
        <taxon>Rhabditidae</taxon>
        <taxon>Peloderinae</taxon>
        <taxon>Caenorhabditis</taxon>
    </lineage>
</organism>